<dbReference type="SUPFAM" id="SSF52425">
    <property type="entry name" value="Cryptochrome/photolyase, N-terminal domain"/>
    <property type="match status" value="1"/>
</dbReference>
<feature type="domain" description="Photolyase/cryptochrome alpha/beta" evidence="8">
    <location>
        <begin position="4"/>
        <end position="129"/>
    </location>
</feature>
<dbReference type="Proteomes" id="UP000709336">
    <property type="component" value="Unassembled WGS sequence"/>
</dbReference>
<comment type="caution">
    <text evidence="9">The sequence shown here is derived from an EMBL/GenBank/DDBJ whole genome shotgun (WGS) entry which is preliminary data.</text>
</comment>
<dbReference type="EMBL" id="JAATNW010000001">
    <property type="protein sequence ID" value="NMH58416.1"/>
    <property type="molecule type" value="Genomic_DNA"/>
</dbReference>
<reference evidence="9 10" key="1">
    <citation type="submission" date="2020-03" db="EMBL/GenBank/DDBJ databases">
        <title>Alteromonas ponticola sp. nov., isolated from seawater.</title>
        <authorList>
            <person name="Yoon J.-H."/>
            <person name="Kim Y.-O."/>
        </authorList>
    </citation>
    <scope>NUCLEOTIDE SEQUENCE [LARGE SCALE GENOMIC DNA]</scope>
    <source>
        <strain evidence="9 10">MYP5</strain>
    </source>
</reference>
<dbReference type="InterPro" id="IPR006050">
    <property type="entry name" value="DNA_photolyase_N"/>
</dbReference>
<dbReference type="Pfam" id="PF00875">
    <property type="entry name" value="DNA_photolyase"/>
    <property type="match status" value="1"/>
</dbReference>
<evidence type="ECO:0000313" key="10">
    <source>
        <dbReference type="Proteomes" id="UP000709336"/>
    </source>
</evidence>
<proteinExistence type="inferred from homology"/>
<dbReference type="PANTHER" id="PTHR11455">
    <property type="entry name" value="CRYPTOCHROME"/>
    <property type="match status" value="1"/>
</dbReference>
<dbReference type="InterPro" id="IPR005101">
    <property type="entry name" value="Cryptochr/Photolyase_FAD-bd"/>
</dbReference>
<dbReference type="InterPro" id="IPR036134">
    <property type="entry name" value="Crypto/Photolyase_FAD-like_sf"/>
</dbReference>
<evidence type="ECO:0000313" key="9">
    <source>
        <dbReference type="EMBL" id="NMH58416.1"/>
    </source>
</evidence>
<accession>A0ABX1QYZ9</accession>
<dbReference type="Gene3D" id="1.10.579.10">
    <property type="entry name" value="DNA Cyclobutane Dipyrimidine Photolyase, subunit A, domain 3"/>
    <property type="match status" value="1"/>
</dbReference>
<evidence type="ECO:0000256" key="6">
    <source>
        <dbReference type="ARBA" id="ARBA00022991"/>
    </source>
</evidence>
<protein>
    <submittedName>
        <fullName evidence="9">Deoxyribodipyrimidine photo-lyase</fullName>
    </submittedName>
</protein>
<evidence type="ECO:0000259" key="8">
    <source>
        <dbReference type="PROSITE" id="PS51645"/>
    </source>
</evidence>
<gene>
    <name evidence="9" type="ORF">HCJ96_00065</name>
</gene>
<dbReference type="PROSITE" id="PS51645">
    <property type="entry name" value="PHR_CRY_ALPHA_BETA"/>
    <property type="match status" value="1"/>
</dbReference>
<comment type="cofactor">
    <cofactor evidence="2">
        <name>FAD</name>
        <dbReference type="ChEBI" id="CHEBI:57692"/>
    </cofactor>
</comment>
<dbReference type="Gene3D" id="1.25.40.80">
    <property type="match status" value="1"/>
</dbReference>
<comment type="similarity">
    <text evidence="3">Belongs to the DNA photolyase class-1 family.</text>
</comment>
<dbReference type="SUPFAM" id="SSF48173">
    <property type="entry name" value="Cryptochrome/photolyase FAD-binding domain"/>
    <property type="match status" value="1"/>
</dbReference>
<keyword evidence="5 7" id="KW-0274">FAD</keyword>
<dbReference type="Gene3D" id="3.40.50.620">
    <property type="entry name" value="HUPs"/>
    <property type="match status" value="1"/>
</dbReference>
<evidence type="ECO:0000256" key="2">
    <source>
        <dbReference type="ARBA" id="ARBA00001974"/>
    </source>
</evidence>
<dbReference type="RefSeq" id="WP_169209000.1">
    <property type="nucleotide sequence ID" value="NZ_JAATNW010000001.1"/>
</dbReference>
<dbReference type="InterPro" id="IPR036155">
    <property type="entry name" value="Crypto/Photolyase_N_sf"/>
</dbReference>
<comment type="cofactor">
    <cofactor evidence="1">
        <name>(6R)-5,10-methylene-5,6,7,8-tetrahydrofolate</name>
        <dbReference type="ChEBI" id="CHEBI:15636"/>
    </cofactor>
</comment>
<evidence type="ECO:0000256" key="7">
    <source>
        <dbReference type="RuleBase" id="RU004182"/>
    </source>
</evidence>
<name>A0ABX1QYZ9_9ALTE</name>
<dbReference type="PANTHER" id="PTHR11455:SF9">
    <property type="entry name" value="CRYPTOCHROME CIRCADIAN CLOCK 5 ISOFORM X1"/>
    <property type="match status" value="1"/>
</dbReference>
<evidence type="ECO:0000256" key="4">
    <source>
        <dbReference type="ARBA" id="ARBA00022630"/>
    </source>
</evidence>
<evidence type="ECO:0000256" key="5">
    <source>
        <dbReference type="ARBA" id="ARBA00022827"/>
    </source>
</evidence>
<comment type="similarity">
    <text evidence="7">Belongs to the DNA photolyase family.</text>
</comment>
<dbReference type="PRINTS" id="PR00147">
    <property type="entry name" value="DNAPHOTLYASE"/>
</dbReference>
<keyword evidence="10" id="KW-1185">Reference proteome</keyword>
<evidence type="ECO:0000256" key="1">
    <source>
        <dbReference type="ARBA" id="ARBA00001932"/>
    </source>
</evidence>
<dbReference type="PROSITE" id="PS00394">
    <property type="entry name" value="DNA_PHOTOLYASES_1_1"/>
    <property type="match status" value="1"/>
</dbReference>
<dbReference type="InterPro" id="IPR018394">
    <property type="entry name" value="DNA_photolyase_1_CS_C"/>
</dbReference>
<dbReference type="Pfam" id="PF03441">
    <property type="entry name" value="FAD_binding_7"/>
    <property type="match status" value="1"/>
</dbReference>
<keyword evidence="4 7" id="KW-0285">Flavoprotein</keyword>
<dbReference type="InterPro" id="IPR014729">
    <property type="entry name" value="Rossmann-like_a/b/a_fold"/>
</dbReference>
<organism evidence="9 10">
    <name type="scientific">Alteromonas ponticola</name>
    <dbReference type="NCBI Taxonomy" id="2720613"/>
    <lineage>
        <taxon>Bacteria</taxon>
        <taxon>Pseudomonadati</taxon>
        <taxon>Pseudomonadota</taxon>
        <taxon>Gammaproteobacteria</taxon>
        <taxon>Alteromonadales</taxon>
        <taxon>Alteromonadaceae</taxon>
        <taxon>Alteromonas/Salinimonas group</taxon>
        <taxon>Alteromonas</taxon>
    </lineage>
</organism>
<sequence>MTVPTTLVWFRQDLRVKDNPALTAASDNGKIIPIYIDDTSCPKKYQRGEASNWWLHKSLYSLNERLNGHMQFFQGDPAELLPELAKAFECDGVVWNRCYEPWRINRDQKLKKQLSDEGYNVTSFNGSLLWEPFEISKKDGDPYKVFTPFYKKGCLQHGPNPRYPSGAPGRITYQNAADKGCSLDDLGLFPSINWFETIDKHWKPGEEGAADRLQQFINNEIERYKSARDEPAAQGTSCLSPHLHFGELSPHQVWYAVKDKFEGQQSVHVDTFLSEIGWREFNYHLLYHFPSMCHANFNEKFDKFNWQTDVSSMHAWQQGKTGYPIVDAGMRELWQTGFMHNRVRMIVGSFLVKNLLIDWRKGEQWFWDCLLDADLANNNANWQWVAGCGADAVPYFRIFNPVLQGEKFDKQGEYVRKYCPELADLPDKYIHQPWKASEDTLKEAGVALGKDYPEPIVDLKASRQRALDRYDQIKSS</sequence>
<keyword evidence="6 7" id="KW-0157">Chromophore</keyword>
<evidence type="ECO:0000256" key="3">
    <source>
        <dbReference type="ARBA" id="ARBA00005862"/>
    </source>
</evidence>
<dbReference type="InterPro" id="IPR002081">
    <property type="entry name" value="Cryptochrome/DNA_photolyase_1"/>
</dbReference>